<reference evidence="4 5" key="1">
    <citation type="submission" date="2020-08" db="EMBL/GenBank/DDBJ databases">
        <title>Genome sequence of Erysipelothrix inopinata DSM 15511T.</title>
        <authorList>
            <person name="Hyun D.-W."/>
            <person name="Bae J.-W."/>
        </authorList>
    </citation>
    <scope>NUCLEOTIDE SEQUENCE [LARGE SCALE GENOMIC DNA]</scope>
    <source>
        <strain evidence="4 5">DSM 15511</strain>
    </source>
</reference>
<dbReference type="Pfam" id="PF09479">
    <property type="entry name" value="Flg_new"/>
    <property type="match status" value="6"/>
</dbReference>
<evidence type="ECO:0000256" key="2">
    <source>
        <dbReference type="SAM" id="MobiDB-lite"/>
    </source>
</evidence>
<name>A0A7G9RXW6_9FIRM</name>
<dbReference type="NCBIfam" id="TIGR02543">
    <property type="entry name" value="List_Bact_rpt"/>
    <property type="match status" value="6"/>
</dbReference>
<evidence type="ECO:0000256" key="3">
    <source>
        <dbReference type="SAM" id="SignalP"/>
    </source>
</evidence>
<sequence>MKKTISITVSMSLLLFSFSNYALINAEESPLLDEPTANSNTNAESLDNKDEPLSIEEAKEPVEDKEILELEISENEFDQLEDNAIVIVTFDPMGGTMDKTVYEVDEGSYPSQAFSSYPEPKKEGFIFKGWYADEEYKVEISQSGRITENKTFYAYWEKEFDTSLISDDLVQYMIDAKGYELPFSEDDLNFVYDFETPYIFEDKDTSKFEYREIRDYTGIEYFKNVNKLTVRIDPNTPITNEELQGLAKMTNIYEVVFEAKLPEDVMNADYFDQDWYISKTLSSKENVKIFEDEVIKVLLALSFNPVLSGWENQVQIHFDYSLKFVDMSFLTQLNQRSESFSFEMQSGEIGTTFFEKPEVEIVDEKVYYKIVFDNPFMVTYLNSQNKLVVDSESKYMKNAVYSSYDFGSYDDYPDDYYDELDKPLIVRYLDRDGNLIEGFSDDIDAPEFFTRYEILLSEAQMADMIRRSNDPDYEMNTMNSPTKVLSGSMDYDIPDGAVDENGAIPEDNFNTYFSYQVLVDVGELEIFHRVDFDTNGGSSIDPILNIKNGSLIADQGNPVKPGYKFMGWYFDNDDFMIDFNFDMPITRNLTLYAQWEATDEKYTVTYEENGGTEVADLTEVESGTKLTEPTTTKVGYVFKGWYRDTGFTTVWNFDIDLVESDVTLYAKWEAIPVSYTVTYEENGGTEVADLTEVESGTKLTEPTTTKVGYVFKGWYRDTGFTTVWNFDIDLVESDVTLYAKWEAIPVSYTVTYEENGGTEVANLTEVETGTKLTEPTTTKAGYTFKGWYRDASFTTVWNFAVDLVESDVTLYAKWEAIPVTYTVTFEENGGTEVDDLFKVSAGTLLIEPITQREGFTFAGWYSDSTFLTQWNFTVDVVNSDITLFAKWNEKSIDPEVKPEPEVTEPETPKPEVKPEPVEKLPETGVAENSLPMAVAALGGMVVLLEMIKKKKDSYENKH</sequence>
<feature type="compositionally biased region" description="Polar residues" evidence="2">
    <location>
        <begin position="36"/>
        <end position="45"/>
    </location>
</feature>
<evidence type="ECO:0000256" key="1">
    <source>
        <dbReference type="ARBA" id="ARBA00004196"/>
    </source>
</evidence>
<dbReference type="InterPro" id="IPR013378">
    <property type="entry name" value="InlB-like_B-rpt"/>
</dbReference>
<dbReference type="GO" id="GO:0030313">
    <property type="term" value="C:cell envelope"/>
    <property type="evidence" value="ECO:0007669"/>
    <property type="project" value="UniProtKB-SubCell"/>
</dbReference>
<dbReference type="AlphaFoldDB" id="A0A7G9RXW6"/>
<gene>
    <name evidence="4" type="ORF">H9L01_08700</name>
</gene>
<keyword evidence="3" id="KW-0732">Signal</keyword>
<feature type="chain" id="PRO_5039307066" evidence="3">
    <location>
        <begin position="23"/>
        <end position="958"/>
    </location>
</feature>
<organism evidence="4 5">
    <name type="scientific">Erysipelothrix inopinata</name>
    <dbReference type="NCBI Taxonomy" id="225084"/>
    <lineage>
        <taxon>Bacteria</taxon>
        <taxon>Bacillati</taxon>
        <taxon>Bacillota</taxon>
        <taxon>Erysipelotrichia</taxon>
        <taxon>Erysipelotrichales</taxon>
        <taxon>Erysipelotrichaceae</taxon>
        <taxon>Erysipelothrix</taxon>
    </lineage>
</organism>
<comment type="subcellular location">
    <subcellularLocation>
        <location evidence="1">Cell envelope</location>
    </subcellularLocation>
</comment>
<dbReference type="Proteomes" id="UP000515928">
    <property type="component" value="Chromosome"/>
</dbReference>
<keyword evidence="5" id="KW-1185">Reference proteome</keyword>
<feature type="region of interest" description="Disordered" evidence="2">
    <location>
        <begin position="32"/>
        <end position="60"/>
    </location>
</feature>
<dbReference type="Gene3D" id="2.60.40.4270">
    <property type="entry name" value="Listeria-Bacteroides repeat domain"/>
    <property type="match status" value="6"/>
</dbReference>
<dbReference type="InterPro" id="IPR042229">
    <property type="entry name" value="Listeria/Bacterioides_rpt_sf"/>
</dbReference>
<dbReference type="KEGG" id="eio:H9L01_08700"/>
<evidence type="ECO:0000313" key="4">
    <source>
        <dbReference type="EMBL" id="QNN60441.1"/>
    </source>
</evidence>
<evidence type="ECO:0000313" key="5">
    <source>
        <dbReference type="Proteomes" id="UP000515928"/>
    </source>
</evidence>
<proteinExistence type="predicted"/>
<feature type="compositionally biased region" description="Basic and acidic residues" evidence="2">
    <location>
        <begin position="46"/>
        <end position="60"/>
    </location>
</feature>
<dbReference type="RefSeq" id="WP_187533570.1">
    <property type="nucleotide sequence ID" value="NZ_CP060715.1"/>
</dbReference>
<feature type="signal peptide" evidence="3">
    <location>
        <begin position="1"/>
        <end position="22"/>
    </location>
</feature>
<accession>A0A7G9RXW6</accession>
<feature type="region of interest" description="Disordered" evidence="2">
    <location>
        <begin position="895"/>
        <end position="919"/>
    </location>
</feature>
<dbReference type="EMBL" id="CP060715">
    <property type="protein sequence ID" value="QNN60441.1"/>
    <property type="molecule type" value="Genomic_DNA"/>
</dbReference>
<protein>
    <submittedName>
        <fullName evidence="4">InlB B-repeat-containing protein</fullName>
    </submittedName>
</protein>